<evidence type="ECO:0000256" key="1">
    <source>
        <dbReference type="ARBA" id="ARBA00022714"/>
    </source>
</evidence>
<dbReference type="Proteomes" id="UP001219037">
    <property type="component" value="Chromosome"/>
</dbReference>
<reference evidence="6 7" key="1">
    <citation type="submission" date="2023-04" db="EMBL/GenBank/DDBJ databases">
        <title>Funneling lignin-derived compounds into biodiesel using alkali-halophilic Citricoccus sp. P2.</title>
        <authorList>
            <person name="Luo C.-B."/>
        </authorList>
    </citation>
    <scope>NUCLEOTIDE SEQUENCE [LARGE SCALE GENOMIC DNA]</scope>
    <source>
        <strain evidence="6 7">P2</strain>
    </source>
</reference>
<keyword evidence="7" id="KW-1185">Reference proteome</keyword>
<name>A0ABY8H907_9MICC</name>
<dbReference type="SUPFAM" id="SSF50022">
    <property type="entry name" value="ISP domain"/>
    <property type="match status" value="1"/>
</dbReference>
<dbReference type="NCBIfam" id="NF007422">
    <property type="entry name" value="PRK09965.1"/>
    <property type="match status" value="1"/>
</dbReference>
<dbReference type="PANTHER" id="PTHR21496:SF23">
    <property type="entry name" value="3-PHENYLPROPIONATE_CINNAMIC ACID DIOXYGENASE FERREDOXIN SUBUNIT"/>
    <property type="match status" value="1"/>
</dbReference>
<accession>A0ABY8H907</accession>
<dbReference type="RefSeq" id="WP_270106180.1">
    <property type="nucleotide sequence ID" value="NZ_CP121252.1"/>
</dbReference>
<keyword evidence="6" id="KW-0223">Dioxygenase</keyword>
<dbReference type="Gene3D" id="2.102.10.10">
    <property type="entry name" value="Rieske [2Fe-2S] iron-sulphur domain"/>
    <property type="match status" value="1"/>
</dbReference>
<protein>
    <submittedName>
        <fullName evidence="6">Bifunctional 3-phenylpropionate/cinnamic acid dioxygenase ferredoxin subunit</fullName>
        <ecNumber evidence="6">1.14.12.19</ecNumber>
    </submittedName>
</protein>
<feature type="domain" description="Rieske" evidence="5">
    <location>
        <begin position="7"/>
        <end position="106"/>
    </location>
</feature>
<dbReference type="PROSITE" id="PS51296">
    <property type="entry name" value="RIESKE"/>
    <property type="match status" value="1"/>
</dbReference>
<dbReference type="Pfam" id="PF00355">
    <property type="entry name" value="Rieske"/>
    <property type="match status" value="1"/>
</dbReference>
<evidence type="ECO:0000256" key="3">
    <source>
        <dbReference type="ARBA" id="ARBA00023004"/>
    </source>
</evidence>
<evidence type="ECO:0000313" key="7">
    <source>
        <dbReference type="Proteomes" id="UP001219037"/>
    </source>
</evidence>
<proteinExistence type="predicted"/>
<dbReference type="EC" id="1.14.12.19" evidence="6"/>
<dbReference type="EMBL" id="CP121252">
    <property type="protein sequence ID" value="WFP17143.1"/>
    <property type="molecule type" value="Genomic_DNA"/>
</dbReference>
<keyword evidence="1" id="KW-0001">2Fe-2S</keyword>
<dbReference type="PANTHER" id="PTHR21496">
    <property type="entry name" value="FERREDOXIN-RELATED"/>
    <property type="match status" value="1"/>
</dbReference>
<gene>
    <name evidence="6" type="ORF">P8192_03180</name>
</gene>
<dbReference type="CDD" id="cd03528">
    <property type="entry name" value="Rieske_RO_ferredoxin"/>
    <property type="match status" value="1"/>
</dbReference>
<evidence type="ECO:0000259" key="5">
    <source>
        <dbReference type="PROSITE" id="PS51296"/>
    </source>
</evidence>
<sequence length="114" mass="11950">MSSVDPIRVGSVSEVPEGEALLVPAATTGTVPITVFHAEDGEFYALDDRCTHGAASLAEGWIEDDQIECPLHGAAFCLRTGAALTLPATVDTRTHRVEVDGEDLLLYPGTPASS</sequence>
<evidence type="ECO:0000256" key="4">
    <source>
        <dbReference type="ARBA" id="ARBA00023014"/>
    </source>
</evidence>
<organism evidence="6 7">
    <name type="scientific">Citricoccus muralis</name>
    <dbReference type="NCBI Taxonomy" id="169134"/>
    <lineage>
        <taxon>Bacteria</taxon>
        <taxon>Bacillati</taxon>
        <taxon>Actinomycetota</taxon>
        <taxon>Actinomycetes</taxon>
        <taxon>Micrococcales</taxon>
        <taxon>Micrococcaceae</taxon>
        <taxon>Citricoccus</taxon>
    </lineage>
</organism>
<evidence type="ECO:0000313" key="6">
    <source>
        <dbReference type="EMBL" id="WFP17143.1"/>
    </source>
</evidence>
<dbReference type="InterPro" id="IPR036922">
    <property type="entry name" value="Rieske_2Fe-2S_sf"/>
</dbReference>
<dbReference type="GO" id="GO:0008695">
    <property type="term" value="F:3-phenylpropionate dioxygenase activity"/>
    <property type="evidence" value="ECO:0007669"/>
    <property type="project" value="UniProtKB-EC"/>
</dbReference>
<dbReference type="InterPro" id="IPR017941">
    <property type="entry name" value="Rieske_2Fe-2S"/>
</dbReference>
<keyword evidence="3" id="KW-0408">Iron</keyword>
<evidence type="ECO:0000256" key="2">
    <source>
        <dbReference type="ARBA" id="ARBA00022723"/>
    </source>
</evidence>
<keyword evidence="2" id="KW-0479">Metal-binding</keyword>
<keyword evidence="4" id="KW-0411">Iron-sulfur</keyword>
<keyword evidence="6" id="KW-0560">Oxidoreductase</keyword>